<reference evidence="1" key="1">
    <citation type="journal article" date="2021" name="PeerJ">
        <title>Extensive microbial diversity within the chicken gut microbiome revealed by metagenomics and culture.</title>
        <authorList>
            <person name="Gilroy R."/>
            <person name="Ravi A."/>
            <person name="Getino M."/>
            <person name="Pursley I."/>
            <person name="Horton D.L."/>
            <person name="Alikhan N.F."/>
            <person name="Baker D."/>
            <person name="Gharbi K."/>
            <person name="Hall N."/>
            <person name="Watson M."/>
            <person name="Adriaenssens E.M."/>
            <person name="Foster-Nyarko E."/>
            <person name="Jarju S."/>
            <person name="Secka A."/>
            <person name="Antonio M."/>
            <person name="Oren A."/>
            <person name="Chaudhuri R.R."/>
            <person name="La Ragione R."/>
            <person name="Hildebrand F."/>
            <person name="Pallen M.J."/>
        </authorList>
    </citation>
    <scope>NUCLEOTIDE SEQUENCE</scope>
    <source>
        <strain evidence="1">CHK171-7178</strain>
    </source>
</reference>
<evidence type="ECO:0000313" key="1">
    <source>
        <dbReference type="EMBL" id="HJF31176.1"/>
    </source>
</evidence>
<dbReference type="Gene3D" id="3.40.50.1820">
    <property type="entry name" value="alpha/beta hydrolase"/>
    <property type="match status" value="1"/>
</dbReference>
<dbReference type="InterPro" id="IPR017018">
    <property type="entry name" value="UCP033634"/>
</dbReference>
<evidence type="ECO:0000313" key="2">
    <source>
        <dbReference type="Proteomes" id="UP000698173"/>
    </source>
</evidence>
<comment type="caution">
    <text evidence="1">The sequence shown here is derived from an EMBL/GenBank/DDBJ whole genome shotgun (WGS) entry which is preliminary data.</text>
</comment>
<protein>
    <submittedName>
        <fullName evidence="1">Alpha/beta hydrolase</fullName>
    </submittedName>
</protein>
<dbReference type="InterPro" id="IPR029058">
    <property type="entry name" value="AB_hydrolase_fold"/>
</dbReference>
<dbReference type="EMBL" id="DYWT01000090">
    <property type="protein sequence ID" value="HJF31176.1"/>
    <property type="molecule type" value="Genomic_DNA"/>
</dbReference>
<dbReference type="SUPFAM" id="SSF53474">
    <property type="entry name" value="alpha/beta-Hydrolases"/>
    <property type="match status" value="1"/>
</dbReference>
<dbReference type="Proteomes" id="UP000698173">
    <property type="component" value="Unassembled WGS sequence"/>
</dbReference>
<proteinExistence type="predicted"/>
<accession>A0A921FY26</accession>
<gene>
    <name evidence="1" type="ORF">K8V56_05275</name>
</gene>
<organism evidence="1 2">
    <name type="scientific">Sporosarcina psychrophila</name>
    <name type="common">Bacillus psychrophilus</name>
    <dbReference type="NCBI Taxonomy" id="1476"/>
    <lineage>
        <taxon>Bacteria</taxon>
        <taxon>Bacillati</taxon>
        <taxon>Bacillota</taxon>
        <taxon>Bacilli</taxon>
        <taxon>Bacillales</taxon>
        <taxon>Caryophanaceae</taxon>
        <taxon>Sporosarcina</taxon>
    </lineage>
</organism>
<sequence length="214" mass="24302">MFTVKTRTVKGYKGFDIPFKMLGKSEGSKNLAIILPGAGYTTQAPLLHYSTGVFLHKSFDVLQVNYQYNNKTYDDFTMEEISEAIKFDVKTVLDDVLSSKTYENYYLIGKSLGTIAMSSELKRECLKNAKAIWMTPLLQREDVLSAMVRSENKSLCIIGDKDSCYIEERYSRVLENPNMTSKLIPNVNHSLEYDDNAVKSIDVLKSVIAEIDQF</sequence>
<dbReference type="AlphaFoldDB" id="A0A921FY26"/>
<name>A0A921FY26_SPOPS</name>
<reference evidence="1" key="2">
    <citation type="submission" date="2021-09" db="EMBL/GenBank/DDBJ databases">
        <authorList>
            <person name="Gilroy R."/>
        </authorList>
    </citation>
    <scope>NUCLEOTIDE SEQUENCE</scope>
    <source>
        <strain evidence="1">CHK171-7178</strain>
    </source>
</reference>
<dbReference type="GO" id="GO:0016787">
    <property type="term" value="F:hydrolase activity"/>
    <property type="evidence" value="ECO:0007669"/>
    <property type="project" value="UniProtKB-KW"/>
</dbReference>
<dbReference type="PIRSF" id="PIRSF033634">
    <property type="entry name" value="UCP033634"/>
    <property type="match status" value="1"/>
</dbReference>
<keyword evidence="1" id="KW-0378">Hydrolase</keyword>